<proteinExistence type="predicted"/>
<feature type="domain" description="Stc1" evidence="2">
    <location>
        <begin position="17"/>
        <end position="96"/>
    </location>
</feature>
<evidence type="ECO:0000256" key="1">
    <source>
        <dbReference type="SAM" id="MobiDB-lite"/>
    </source>
</evidence>
<keyword evidence="4" id="KW-1185">Reference proteome</keyword>
<protein>
    <recommendedName>
        <fullName evidence="2">Stc1 domain-containing protein</fullName>
    </recommendedName>
</protein>
<feature type="compositionally biased region" description="Polar residues" evidence="1">
    <location>
        <begin position="226"/>
        <end position="239"/>
    </location>
</feature>
<evidence type="ECO:0000259" key="2">
    <source>
        <dbReference type="Pfam" id="PF12898"/>
    </source>
</evidence>
<evidence type="ECO:0000313" key="3">
    <source>
        <dbReference type="EMBL" id="PHH55769.1"/>
    </source>
</evidence>
<dbReference type="AlphaFoldDB" id="A0A2C5X405"/>
<dbReference type="EMBL" id="APWK03000008">
    <property type="protein sequence ID" value="PHH55769.1"/>
    <property type="molecule type" value="Genomic_DNA"/>
</dbReference>
<accession>A0A2C5X405</accession>
<evidence type="ECO:0000313" key="4">
    <source>
        <dbReference type="Proteomes" id="UP000222788"/>
    </source>
</evidence>
<dbReference type="Proteomes" id="UP000222788">
    <property type="component" value="Unassembled WGS sequence"/>
</dbReference>
<dbReference type="STRING" id="1035309.A0A2C5X405"/>
<dbReference type="Pfam" id="PF12898">
    <property type="entry name" value="Stc1"/>
    <property type="match status" value="1"/>
</dbReference>
<gene>
    <name evidence="3" type="ORF">CFIMG_000331RA</name>
</gene>
<sequence length="278" mass="31201">MPSHFKAPPSSFRQYICAQCGSWCKIDEFSVAEINKLIKRQRSEKVTAEKSGLVCKKHTANIEALYLCNGPCNREQPASCYSVSTRKNGDYICSECSIWKGMVNRGTAIAAPGHQVSVDEIQETHYKDPALAYPMVRIELDLKRRIQGFAARRELPVPCIQGPGRYYFPSTTQERLDQGFDAHAAKHPEMVRHQYKGFVPPAAFRKEYEAMMSEETGNVQDGAAEGQSNSAKNPDSSTGKGKASLQAPVHIESKHNKKSQQLYIQEYGRWVDKKKPTL</sequence>
<organism evidence="3 4">
    <name type="scientific">Ceratocystis fimbriata CBS 114723</name>
    <dbReference type="NCBI Taxonomy" id="1035309"/>
    <lineage>
        <taxon>Eukaryota</taxon>
        <taxon>Fungi</taxon>
        <taxon>Dikarya</taxon>
        <taxon>Ascomycota</taxon>
        <taxon>Pezizomycotina</taxon>
        <taxon>Sordariomycetes</taxon>
        <taxon>Hypocreomycetidae</taxon>
        <taxon>Microascales</taxon>
        <taxon>Ceratocystidaceae</taxon>
        <taxon>Ceratocystis</taxon>
    </lineage>
</organism>
<name>A0A2C5X405_9PEZI</name>
<comment type="caution">
    <text evidence="3">The sequence shown here is derived from an EMBL/GenBank/DDBJ whole genome shotgun (WGS) entry which is preliminary data.</text>
</comment>
<feature type="region of interest" description="Disordered" evidence="1">
    <location>
        <begin position="220"/>
        <end position="266"/>
    </location>
</feature>
<reference evidence="3 4" key="1">
    <citation type="journal article" date="2013" name="Fungal Biol.">
        <title>Analysis of microsatellite markers in the genome of the plant pathogen Ceratocystis fimbriata.</title>
        <authorList>
            <person name="Simpson M.C."/>
            <person name="Wilken P.M."/>
            <person name="Coetzee M.P."/>
            <person name="Wingfield M.J."/>
            <person name="Wingfield B.D."/>
        </authorList>
    </citation>
    <scope>NUCLEOTIDE SEQUENCE [LARGE SCALE GENOMIC DNA]</scope>
    <source>
        <strain evidence="3 4">CBS 114723</strain>
    </source>
</reference>
<reference evidence="3 4" key="2">
    <citation type="journal article" date="2013" name="IMA Fungus">
        <title>IMA Genome-F 1: Ceratocystis fimbriata: Draft nuclear genome sequence for the plant pathogen, Ceratocystis fimbriata.</title>
        <authorList>
            <person name="Wilken P.M."/>
            <person name="Steenkamp E.T."/>
            <person name="Wingfield M.J."/>
            <person name="de Beer Z.W."/>
            <person name="Wingfield B.D."/>
        </authorList>
    </citation>
    <scope>NUCLEOTIDE SEQUENCE [LARGE SCALE GENOMIC DNA]</scope>
    <source>
        <strain evidence="3 4">CBS 114723</strain>
    </source>
</reference>
<dbReference type="InterPro" id="IPR024630">
    <property type="entry name" value="Stc1"/>
</dbReference>